<dbReference type="Proteomes" id="UP001163835">
    <property type="component" value="Unassembled WGS sequence"/>
</dbReference>
<accession>A0ACC1U0H1</accession>
<evidence type="ECO:0000313" key="1">
    <source>
        <dbReference type="EMBL" id="KAJ3810316.1"/>
    </source>
</evidence>
<protein>
    <submittedName>
        <fullName evidence="1">Uncharacterized protein</fullName>
    </submittedName>
</protein>
<comment type="caution">
    <text evidence="1">The sequence shown here is derived from an EMBL/GenBank/DDBJ whole genome shotgun (WGS) entry which is preliminary data.</text>
</comment>
<dbReference type="EMBL" id="MU795108">
    <property type="protein sequence ID" value="KAJ3810316.1"/>
    <property type="molecule type" value="Genomic_DNA"/>
</dbReference>
<keyword evidence="2" id="KW-1185">Reference proteome</keyword>
<sequence>MSNQSDRPSTPDYQCDTDNIESRPIASSSNTLSQADRPGFVMSSQTDSGVESKLVVIDTGNITDKDSESIRPSKIVLAGDSAGGNLCSTALTVLRDMGMPLPARAILISPWVDLTHNFPSNMHNSKTDIIPLHGFLARPSTLWPIDPVPPLGGRACATESNPPPKPGHADTRHLNPSAYRGCKYRYNRDRATPRGNAPTPKHASRSESRASGKSKALNTYMGDCDIDLWEPKPPKVLMKRIELDIYTPAISLHFLGS</sequence>
<organism evidence="1 2">
    <name type="scientific">Lentinula aff. lateritia</name>
    <dbReference type="NCBI Taxonomy" id="2804960"/>
    <lineage>
        <taxon>Eukaryota</taxon>
        <taxon>Fungi</taxon>
        <taxon>Dikarya</taxon>
        <taxon>Basidiomycota</taxon>
        <taxon>Agaricomycotina</taxon>
        <taxon>Agaricomycetes</taxon>
        <taxon>Agaricomycetidae</taxon>
        <taxon>Agaricales</taxon>
        <taxon>Marasmiineae</taxon>
        <taxon>Omphalotaceae</taxon>
        <taxon>Lentinula</taxon>
    </lineage>
</organism>
<reference evidence="1" key="1">
    <citation type="submission" date="2022-09" db="EMBL/GenBank/DDBJ databases">
        <title>A Global Phylogenomic Analysis of the Shiitake Genus Lentinula.</title>
        <authorList>
            <consortium name="DOE Joint Genome Institute"/>
            <person name="Sierra-Patev S."/>
            <person name="Min B."/>
            <person name="Naranjo-Ortiz M."/>
            <person name="Looney B."/>
            <person name="Konkel Z."/>
            <person name="Slot J.C."/>
            <person name="Sakamoto Y."/>
            <person name="Steenwyk J.L."/>
            <person name="Rokas A."/>
            <person name="Carro J."/>
            <person name="Camarero S."/>
            <person name="Ferreira P."/>
            <person name="Molpeceres G."/>
            <person name="Ruiz-Duenas F.J."/>
            <person name="Serrano A."/>
            <person name="Henrissat B."/>
            <person name="Drula E."/>
            <person name="Hughes K.W."/>
            <person name="Mata J.L."/>
            <person name="Ishikawa N.K."/>
            <person name="Vargas-Isla R."/>
            <person name="Ushijima S."/>
            <person name="Smith C.A."/>
            <person name="Ahrendt S."/>
            <person name="Andreopoulos W."/>
            <person name="He G."/>
            <person name="Labutti K."/>
            <person name="Lipzen A."/>
            <person name="Ng V."/>
            <person name="Riley R."/>
            <person name="Sandor L."/>
            <person name="Barry K."/>
            <person name="Martinez A.T."/>
            <person name="Xiao Y."/>
            <person name="Gibbons J.G."/>
            <person name="Terashima K."/>
            <person name="Grigoriev I.V."/>
            <person name="Hibbett D.S."/>
        </authorList>
    </citation>
    <scope>NUCLEOTIDE SEQUENCE</scope>
    <source>
        <strain evidence="1">TMI1499</strain>
    </source>
</reference>
<evidence type="ECO:0000313" key="2">
    <source>
        <dbReference type="Proteomes" id="UP001163835"/>
    </source>
</evidence>
<gene>
    <name evidence="1" type="ORF">F5876DRAFT_76896</name>
</gene>
<proteinExistence type="predicted"/>
<name>A0ACC1U0H1_9AGAR</name>